<dbReference type="EMBL" id="MT142463">
    <property type="protein sequence ID" value="QJA81562.1"/>
    <property type="molecule type" value="Genomic_DNA"/>
</dbReference>
<dbReference type="AlphaFoldDB" id="A0A6H1ZFE6"/>
<name>A0A6H1ZFE6_9ZZZZ</name>
<evidence type="ECO:0000313" key="3">
    <source>
        <dbReference type="EMBL" id="QJA81562.1"/>
    </source>
</evidence>
<protein>
    <submittedName>
        <fullName evidence="1">Uncharacterized protein</fullName>
    </submittedName>
</protein>
<dbReference type="EMBL" id="MT144680">
    <property type="protein sequence ID" value="QJH97276.1"/>
    <property type="molecule type" value="Genomic_DNA"/>
</dbReference>
<reference evidence="1" key="1">
    <citation type="submission" date="2020-03" db="EMBL/GenBank/DDBJ databases">
        <title>The deep terrestrial virosphere.</title>
        <authorList>
            <person name="Holmfeldt K."/>
            <person name="Nilsson E."/>
            <person name="Simone D."/>
            <person name="Lopez-Fernandez M."/>
            <person name="Wu X."/>
            <person name="de Brujin I."/>
            <person name="Lundin D."/>
            <person name="Andersson A."/>
            <person name="Bertilsson S."/>
            <person name="Dopson M."/>
        </authorList>
    </citation>
    <scope>NUCLEOTIDE SEQUENCE</scope>
    <source>
        <strain evidence="3">MM415A00523</strain>
        <strain evidence="2">MM415B01077</strain>
        <strain evidence="1">TM448A00481</strain>
        <strain evidence="4">TM448B00967</strain>
    </source>
</reference>
<proteinExistence type="predicted"/>
<evidence type="ECO:0000313" key="4">
    <source>
        <dbReference type="EMBL" id="QJH97276.1"/>
    </source>
</evidence>
<accession>A0A6H1ZFE6</accession>
<evidence type="ECO:0000313" key="2">
    <source>
        <dbReference type="EMBL" id="QJA60655.1"/>
    </source>
</evidence>
<gene>
    <name evidence="3" type="ORF">MM415A00523_0012</name>
    <name evidence="2" type="ORF">MM415B01077_0008</name>
    <name evidence="1" type="ORF">TM448A00481_0009</name>
    <name evidence="4" type="ORF">TM448B00967_0005</name>
</gene>
<dbReference type="EMBL" id="MT141416">
    <property type="protein sequence ID" value="QJA60655.1"/>
    <property type="molecule type" value="Genomic_DNA"/>
</dbReference>
<organism evidence="1">
    <name type="scientific">viral metagenome</name>
    <dbReference type="NCBI Taxonomy" id="1070528"/>
    <lineage>
        <taxon>unclassified sequences</taxon>
        <taxon>metagenomes</taxon>
        <taxon>organismal metagenomes</taxon>
    </lineage>
</organism>
<evidence type="ECO:0000313" key="1">
    <source>
        <dbReference type="EMBL" id="QJA46633.1"/>
    </source>
</evidence>
<sequence length="458" mass="50349">MSYETPAIEMSKDNLIRVFHPRILTPSTYLTATVAATGTTLTVASNDGFADKDLVLLEGFNNPLAEIKQLSAGPTLGTSLTIAGVSFAHPLNIGVYRLPFNQVEISGTNTSGGTKTVIATVDINPTSPYTEYLNTGTTYTYYYVRFYNSLATAPYYGAYSDEVAATDLAINSIGAIRRMAFNNLGVKYDGFFTPDWVYDQFFQCEVDVLKAKESWGQMVTYDASLGTVSTGMPSVALPSDIDTIKTNRGVLGIRIANGENLRFIDWKQYQQEMDGVSYTTLATVGSVLDTTLVLTDSADFDDSGNVNIDETEYSYTTNTRSTNTLSGLDALTAEVAAGSHVWQGATFGEPSMYSINNGYVYFDVPVDADLVDRTIWCDYFKTAVRPNSDGDTISFNDPVMYVKYLEMAIKKRKGNGVIKMDDDSYVKFEACKKQLALRDKSPYTSRIIPVVPDNGSYY</sequence>
<dbReference type="EMBL" id="MT144017">
    <property type="protein sequence ID" value="QJA46633.1"/>
    <property type="molecule type" value="Genomic_DNA"/>
</dbReference>